<dbReference type="AlphaFoldDB" id="A0A8T0IPR2"/>
<evidence type="ECO:0000256" key="1">
    <source>
        <dbReference type="ARBA" id="ARBA00004123"/>
    </source>
</evidence>
<evidence type="ECO:0000256" key="8">
    <source>
        <dbReference type="ARBA" id="ARBA00023163"/>
    </source>
</evidence>
<keyword evidence="5" id="KW-0156">Chromatin regulator</keyword>
<keyword evidence="8" id="KW-0804">Transcription</keyword>
<accession>A0A8T0IPR2</accession>
<dbReference type="GO" id="GO:0000124">
    <property type="term" value="C:SAGA complex"/>
    <property type="evidence" value="ECO:0007669"/>
    <property type="project" value="InterPro"/>
</dbReference>
<evidence type="ECO:0000256" key="6">
    <source>
        <dbReference type="ARBA" id="ARBA00023015"/>
    </source>
</evidence>
<evidence type="ECO:0000313" key="12">
    <source>
        <dbReference type="EMBL" id="KAG0584598.1"/>
    </source>
</evidence>
<evidence type="ECO:0000256" key="5">
    <source>
        <dbReference type="ARBA" id="ARBA00022853"/>
    </source>
</evidence>
<dbReference type="Pfam" id="PF08209">
    <property type="entry name" value="Sgf11"/>
    <property type="match status" value="1"/>
</dbReference>
<name>A0A8T0IPR2_CERPU</name>
<dbReference type="EMBL" id="CM026423">
    <property type="protein sequence ID" value="KAG0584598.1"/>
    <property type="molecule type" value="Genomic_DNA"/>
</dbReference>
<dbReference type="GO" id="GO:0008270">
    <property type="term" value="F:zinc ion binding"/>
    <property type="evidence" value="ECO:0007669"/>
    <property type="project" value="UniProtKB-KW"/>
</dbReference>
<protein>
    <recommendedName>
        <fullName evidence="11">SCA7 domain-containing protein</fullName>
    </recommendedName>
</protein>
<evidence type="ECO:0000259" key="11">
    <source>
        <dbReference type="PROSITE" id="PS51505"/>
    </source>
</evidence>
<keyword evidence="9" id="KW-0539">Nucleus</keyword>
<evidence type="ECO:0000313" key="13">
    <source>
        <dbReference type="Proteomes" id="UP000822688"/>
    </source>
</evidence>
<evidence type="ECO:0000256" key="10">
    <source>
        <dbReference type="SAM" id="MobiDB-lite"/>
    </source>
</evidence>
<feature type="compositionally biased region" description="Basic residues" evidence="10">
    <location>
        <begin position="115"/>
        <end position="127"/>
    </location>
</feature>
<feature type="domain" description="SCA7" evidence="11">
    <location>
        <begin position="223"/>
        <end position="290"/>
    </location>
</feature>
<keyword evidence="13" id="KW-1185">Reference proteome</keyword>
<dbReference type="PANTHER" id="PTHR47805:SF1">
    <property type="entry name" value="SAGA-ASSOCIATED FACTOR 73"/>
    <property type="match status" value="1"/>
</dbReference>
<keyword evidence="3" id="KW-0863">Zinc-finger</keyword>
<evidence type="ECO:0000256" key="4">
    <source>
        <dbReference type="ARBA" id="ARBA00022833"/>
    </source>
</evidence>
<evidence type="ECO:0000256" key="7">
    <source>
        <dbReference type="ARBA" id="ARBA00023159"/>
    </source>
</evidence>
<keyword evidence="4" id="KW-0862">Zinc</keyword>
<dbReference type="InterPro" id="IPR037804">
    <property type="entry name" value="SGF73"/>
</dbReference>
<keyword evidence="7" id="KW-0010">Activator</keyword>
<comment type="subcellular location">
    <subcellularLocation>
        <location evidence="1">Nucleus</location>
    </subcellularLocation>
</comment>
<comment type="caution">
    <text evidence="12">The sequence shown here is derived from an EMBL/GenBank/DDBJ whole genome shotgun (WGS) entry which is preliminary data.</text>
</comment>
<proteinExistence type="predicted"/>
<evidence type="ECO:0000256" key="9">
    <source>
        <dbReference type="ARBA" id="ARBA00023242"/>
    </source>
</evidence>
<sequence>MLPSTPFEVGKGQMSSIAKLLASGPAELTPEEEAQQRLAVRAVQREMEEADEPNFLEEEDMHVFDREPLTDELNLVSCNMCKKPIKASQFAAHLERCRSLSAQDDSTAELDGGAGHKKPPRKARKKLLPSQDNNIGAGDSERLAEDDDPAETAGASGGAYEDQPPLYGSSARGTKKVMNISEGTVVAAPKVGRPRKAVVIAPGDAGGAAGAANADVVQPPPKRPKLLTSEELDTLCGVMNAQTGSMCRRSITCKLHAESSKRAVPGRLRPYDVLLQEFKANKLANAAFGGKPHNTVAVANPLPLATKEYCHRPEQCMRAVLGSLFSDACNRRAVNRGNSPDRLSGEFGGQVLPALTLPSDQSSDLQTCQLSGFNQKKPAKLRENKKAPPVQVMQMAHVKAEPGLNQAVDYARVNMTGMGLSGVPNYQHLESRLGMGGVPVDYGHLVINKGRPVQGLPVLGTNVSGVQGNHTQQPLGGVPVT</sequence>
<reference evidence="12" key="1">
    <citation type="submission" date="2020-06" db="EMBL/GenBank/DDBJ databases">
        <title>WGS assembly of Ceratodon purpureus strain R40.</title>
        <authorList>
            <person name="Carey S.B."/>
            <person name="Jenkins J."/>
            <person name="Shu S."/>
            <person name="Lovell J.T."/>
            <person name="Sreedasyam A."/>
            <person name="Maumus F."/>
            <person name="Tiley G.P."/>
            <person name="Fernandez-Pozo N."/>
            <person name="Barry K."/>
            <person name="Chen C."/>
            <person name="Wang M."/>
            <person name="Lipzen A."/>
            <person name="Daum C."/>
            <person name="Saski C.A."/>
            <person name="Payton A.C."/>
            <person name="Mcbreen J.C."/>
            <person name="Conrad R.E."/>
            <person name="Kollar L.M."/>
            <person name="Olsson S."/>
            <person name="Huttunen S."/>
            <person name="Landis J.B."/>
            <person name="Wickett N.J."/>
            <person name="Johnson M.G."/>
            <person name="Rensing S.A."/>
            <person name="Grimwood J."/>
            <person name="Schmutz J."/>
            <person name="Mcdaniel S.F."/>
        </authorList>
    </citation>
    <scope>NUCLEOTIDE SEQUENCE</scope>
    <source>
        <strain evidence="12">R40</strain>
    </source>
</reference>
<evidence type="ECO:0000256" key="2">
    <source>
        <dbReference type="ARBA" id="ARBA00022723"/>
    </source>
</evidence>
<dbReference type="GO" id="GO:0006325">
    <property type="term" value="P:chromatin organization"/>
    <property type="evidence" value="ECO:0007669"/>
    <property type="project" value="UniProtKB-KW"/>
</dbReference>
<dbReference type="PANTHER" id="PTHR47805">
    <property type="entry name" value="SAGA-ASSOCIATED FACTOR 73"/>
    <property type="match status" value="1"/>
</dbReference>
<dbReference type="InterPro" id="IPR013243">
    <property type="entry name" value="SCA7_dom"/>
</dbReference>
<evidence type="ECO:0000256" key="3">
    <source>
        <dbReference type="ARBA" id="ARBA00022771"/>
    </source>
</evidence>
<keyword evidence="6" id="KW-0805">Transcription regulation</keyword>
<dbReference type="Gene3D" id="6.10.140.1270">
    <property type="match status" value="1"/>
</dbReference>
<feature type="region of interest" description="Disordered" evidence="10">
    <location>
        <begin position="103"/>
        <end position="171"/>
    </location>
</feature>
<dbReference type="GO" id="GO:0005634">
    <property type="term" value="C:nucleus"/>
    <property type="evidence" value="ECO:0007669"/>
    <property type="project" value="UniProtKB-SubCell"/>
</dbReference>
<keyword evidence="2" id="KW-0479">Metal-binding</keyword>
<dbReference type="InterPro" id="IPR013246">
    <property type="entry name" value="SAGA_su_Sgf11"/>
</dbReference>
<gene>
    <name evidence="12" type="ORF">KC19_3G221200</name>
</gene>
<organism evidence="12 13">
    <name type="scientific">Ceratodon purpureus</name>
    <name type="common">Fire moss</name>
    <name type="synonym">Dicranum purpureum</name>
    <dbReference type="NCBI Taxonomy" id="3225"/>
    <lineage>
        <taxon>Eukaryota</taxon>
        <taxon>Viridiplantae</taxon>
        <taxon>Streptophyta</taxon>
        <taxon>Embryophyta</taxon>
        <taxon>Bryophyta</taxon>
        <taxon>Bryophytina</taxon>
        <taxon>Bryopsida</taxon>
        <taxon>Dicranidae</taxon>
        <taxon>Pseudoditrichales</taxon>
        <taxon>Ditrichaceae</taxon>
        <taxon>Ceratodon</taxon>
    </lineage>
</organism>
<dbReference type="Proteomes" id="UP000822688">
    <property type="component" value="Chromosome 3"/>
</dbReference>
<dbReference type="Pfam" id="PF08313">
    <property type="entry name" value="SCA7"/>
    <property type="match status" value="1"/>
</dbReference>
<dbReference type="PROSITE" id="PS51505">
    <property type="entry name" value="SCA7"/>
    <property type="match status" value="1"/>
</dbReference>